<proteinExistence type="predicted"/>
<evidence type="ECO:0000256" key="1">
    <source>
        <dbReference type="SAM" id="Phobius"/>
    </source>
</evidence>
<evidence type="ECO:0000313" key="4">
    <source>
        <dbReference type="Proteomes" id="UP001050691"/>
    </source>
</evidence>
<accession>A0AAV4ZXA4</accession>
<feature type="transmembrane region" description="Helical" evidence="1">
    <location>
        <begin position="52"/>
        <end position="73"/>
    </location>
</feature>
<dbReference type="EMBL" id="BPWL01000001">
    <property type="protein sequence ID" value="GJJ06662.1"/>
    <property type="molecule type" value="Genomic_DNA"/>
</dbReference>
<dbReference type="Pfam" id="PF20151">
    <property type="entry name" value="DUF6533"/>
    <property type="match status" value="1"/>
</dbReference>
<feature type="domain" description="DUF6533" evidence="2">
    <location>
        <begin position="20"/>
        <end position="56"/>
    </location>
</feature>
<keyword evidence="1" id="KW-0812">Transmembrane</keyword>
<feature type="transmembrane region" description="Helical" evidence="1">
    <location>
        <begin position="112"/>
        <end position="132"/>
    </location>
</feature>
<dbReference type="InterPro" id="IPR045340">
    <property type="entry name" value="DUF6533"/>
</dbReference>
<evidence type="ECO:0000313" key="3">
    <source>
        <dbReference type="EMBL" id="GJJ06662.1"/>
    </source>
</evidence>
<keyword evidence="1" id="KW-0472">Membrane</keyword>
<dbReference type="AlphaFoldDB" id="A0AAV4ZXA4"/>
<keyword evidence="4" id="KW-1185">Reference proteome</keyword>
<organism evidence="3 4">
    <name type="scientific">Clathrus columnatus</name>
    <dbReference type="NCBI Taxonomy" id="1419009"/>
    <lineage>
        <taxon>Eukaryota</taxon>
        <taxon>Fungi</taxon>
        <taxon>Dikarya</taxon>
        <taxon>Basidiomycota</taxon>
        <taxon>Agaricomycotina</taxon>
        <taxon>Agaricomycetes</taxon>
        <taxon>Phallomycetidae</taxon>
        <taxon>Phallales</taxon>
        <taxon>Clathraceae</taxon>
        <taxon>Clathrus</taxon>
    </lineage>
</organism>
<sequence>MDMITVAECIFLLKSNYLDVVYDYLLTMNQEVTLIWPTAWNLAKVLFLINRYVPFIGGLLLIYINIAALDLSFDAYSTLHETAGALIFIGLLFAEAIVLFRTWALFGCNPRVGLALLAFAIGLISTGIFFLISAIRPSSGTIEDCDSGRYMDFNNDKHVYEGLTGRFILFQHILHSIFATRIFLSLRVAARKHNSEGSPSEAGNANNDNSISNPTGGFLSTIVVGVGTWVHEDDTYFNSLKTSTLPR</sequence>
<gene>
    <name evidence="3" type="ORF">Clacol_000857</name>
</gene>
<evidence type="ECO:0000259" key="2">
    <source>
        <dbReference type="Pfam" id="PF20151"/>
    </source>
</evidence>
<feature type="transmembrane region" description="Helical" evidence="1">
    <location>
        <begin position="85"/>
        <end position="106"/>
    </location>
</feature>
<comment type="caution">
    <text evidence="3">The sequence shown here is derived from an EMBL/GenBank/DDBJ whole genome shotgun (WGS) entry which is preliminary data.</text>
</comment>
<protein>
    <recommendedName>
        <fullName evidence="2">DUF6533 domain-containing protein</fullName>
    </recommendedName>
</protein>
<reference evidence="3" key="1">
    <citation type="submission" date="2021-10" db="EMBL/GenBank/DDBJ databases">
        <title>De novo Genome Assembly of Clathrus columnatus (Basidiomycota, Fungi) Using Illumina and Nanopore Sequence Data.</title>
        <authorList>
            <person name="Ogiso-Tanaka E."/>
            <person name="Itagaki H."/>
            <person name="Hosoya T."/>
            <person name="Hosaka K."/>
        </authorList>
    </citation>
    <scope>NUCLEOTIDE SEQUENCE</scope>
    <source>
        <strain evidence="3">MO-923</strain>
    </source>
</reference>
<dbReference type="Proteomes" id="UP001050691">
    <property type="component" value="Unassembled WGS sequence"/>
</dbReference>
<name>A0AAV4ZXA4_9AGAM</name>
<keyword evidence="1" id="KW-1133">Transmembrane helix</keyword>